<dbReference type="Pfam" id="PF07728">
    <property type="entry name" value="AAA_5"/>
    <property type="match status" value="1"/>
</dbReference>
<evidence type="ECO:0000256" key="2">
    <source>
        <dbReference type="ARBA" id="ARBA00023043"/>
    </source>
</evidence>
<evidence type="ECO:0000256" key="4">
    <source>
        <dbReference type="SAM" id="MobiDB-lite"/>
    </source>
</evidence>
<feature type="compositionally biased region" description="Polar residues" evidence="4">
    <location>
        <begin position="868"/>
        <end position="878"/>
    </location>
</feature>
<dbReference type="InterPro" id="IPR002110">
    <property type="entry name" value="Ankyrin_rpt"/>
</dbReference>
<organism evidence="6 7">
    <name type="scientific">Tegillarca granosa</name>
    <name type="common">Malaysian cockle</name>
    <name type="synonym">Anadara granosa</name>
    <dbReference type="NCBI Taxonomy" id="220873"/>
    <lineage>
        <taxon>Eukaryota</taxon>
        <taxon>Metazoa</taxon>
        <taxon>Spiralia</taxon>
        <taxon>Lophotrochozoa</taxon>
        <taxon>Mollusca</taxon>
        <taxon>Bivalvia</taxon>
        <taxon>Autobranchia</taxon>
        <taxon>Pteriomorphia</taxon>
        <taxon>Arcoida</taxon>
        <taxon>Arcoidea</taxon>
        <taxon>Arcidae</taxon>
        <taxon>Tegillarca</taxon>
    </lineage>
</organism>
<feature type="region of interest" description="Disordered" evidence="4">
    <location>
        <begin position="956"/>
        <end position="981"/>
    </location>
</feature>
<dbReference type="InterPro" id="IPR036770">
    <property type="entry name" value="Ankyrin_rpt-contain_sf"/>
</dbReference>
<feature type="compositionally biased region" description="Polar residues" evidence="4">
    <location>
        <begin position="957"/>
        <end position="969"/>
    </location>
</feature>
<evidence type="ECO:0000313" key="6">
    <source>
        <dbReference type="EMBL" id="KAJ8301332.1"/>
    </source>
</evidence>
<dbReference type="PANTHER" id="PTHR24171">
    <property type="entry name" value="ANKYRIN REPEAT DOMAIN-CONTAINING PROTEIN 39-RELATED"/>
    <property type="match status" value="1"/>
</dbReference>
<accession>A0ABQ9ECQ2</accession>
<sequence length="998" mass="111164">MKLEKTLVLFTRKCFLHVTHQWYEGANSSSVPVTLPSSSSSSDHQSLSSLASIHKLASTGDVDALTKLILDREADVNLPMKDGTTPLICAAEHGHKECLKVLLDHAGANPNQGDQHNWTSLHLSATYGHTECCKVMIDNGARINVFSNILWTPLHCAVHTGQVKCLEFLLTYQPPVKDNSILSPYNVKSLVDVADKDGWTITHLAVMKDTTECLEVILNNCQVDINKEDRWGRTVFDVATPTCYQVLHQSDSQWLHFAVNNKEIQILVTLDLHCHNQYKVTKGQSSSSQSFIIGSLSYNKHFQHISLNLDTGLKTKKTSRLDPETLSDSLLYTLGLGPACICEYALGSYKWKPGMTTENLPHQIVCNNHIKSVSVIVEESLESVALDVLFPVSVLQNYVRLSSICMHVDDIVKDSSGKSYLAERLANFVAKKETANGKTATIHTVNLKKDFSNQDLIKLLKETGCMVKEGTEDADAKAPILILDDLEKVDVASIFGKLLNAVEHRGQYHTFIVQDKEGNSGSGNYFFVDSLYIIATMNKSRSTGLDLTIQQRFRWVHFRIDIEPIRNLLARHLLRKFINMYRGQLPTSDSLVFRAVEWIICVWQRLNDGVGKLGLPDVVFGPYQFISCPVETKDASAIYRHTVLQFTMDRTLDALEETHPLLVQRHHNEVTMLELGYFIQVFWLVSIWNDMIAPAVRDAVVKGTGKDTSSDGQQKVSNTALYVLMQKAVVPGCPLSGQDKERYLSRFSGSNELEIPMKVEKVKSPTNGGPHQLSRTSGRSSTHKHKHRNSFGFDSKQNSPLNSNSKRRSLSENSLKNSIEHEEVKQPDPNTISAKVPKLEIRSPNLFQFSLPFKSSSGYSSDSGQVSENMFSSLPSQRGSSGMSMSNNTSPLKTHGRKSRSSENLSGMEQSYNFRKSALSSSSLKDGQSNLFSFSLTTPTSLLSSFKLVESHKGLSQPKSSYRKSTGSMGDSDREITADRIVSHEKPISIGTTYETEC</sequence>
<gene>
    <name evidence="6" type="ORF">KUTeg_020319</name>
</gene>
<feature type="compositionally biased region" description="Polar residues" evidence="4">
    <location>
        <begin position="764"/>
        <end position="780"/>
    </location>
</feature>
<dbReference type="PROSITE" id="PS50297">
    <property type="entry name" value="ANK_REP_REGION"/>
    <property type="match status" value="2"/>
</dbReference>
<dbReference type="Gene3D" id="1.25.40.20">
    <property type="entry name" value="Ankyrin repeat-containing domain"/>
    <property type="match status" value="3"/>
</dbReference>
<dbReference type="PROSITE" id="PS50088">
    <property type="entry name" value="ANK_REPEAT"/>
    <property type="match status" value="2"/>
</dbReference>
<name>A0ABQ9ECQ2_TEGGR</name>
<feature type="domain" description="ATPase dynein-related AAA" evidence="5">
    <location>
        <begin position="416"/>
        <end position="553"/>
    </location>
</feature>
<evidence type="ECO:0000313" key="7">
    <source>
        <dbReference type="Proteomes" id="UP001217089"/>
    </source>
</evidence>
<dbReference type="Proteomes" id="UP001217089">
    <property type="component" value="Unassembled WGS sequence"/>
</dbReference>
<dbReference type="InterPro" id="IPR027417">
    <property type="entry name" value="P-loop_NTPase"/>
</dbReference>
<feature type="repeat" description="ANK" evidence="3">
    <location>
        <begin position="82"/>
        <end position="115"/>
    </location>
</feature>
<dbReference type="Pfam" id="PF12796">
    <property type="entry name" value="Ank_2"/>
    <property type="match status" value="2"/>
</dbReference>
<dbReference type="EMBL" id="JARBDR010000918">
    <property type="protein sequence ID" value="KAJ8301332.1"/>
    <property type="molecule type" value="Genomic_DNA"/>
</dbReference>
<comment type="caution">
    <text evidence="6">The sequence shown here is derived from an EMBL/GenBank/DDBJ whole genome shotgun (WGS) entry which is preliminary data.</text>
</comment>
<proteinExistence type="predicted"/>
<reference evidence="6 7" key="1">
    <citation type="submission" date="2022-12" db="EMBL/GenBank/DDBJ databases">
        <title>Chromosome-level genome of Tegillarca granosa.</title>
        <authorList>
            <person name="Kim J."/>
        </authorList>
    </citation>
    <scope>NUCLEOTIDE SEQUENCE [LARGE SCALE GENOMIC DNA]</scope>
    <source>
        <strain evidence="6">Teg-2019</strain>
        <tissue evidence="6">Adductor muscle</tissue>
    </source>
</reference>
<feature type="compositionally biased region" description="Low complexity" evidence="4">
    <location>
        <begin position="858"/>
        <end position="867"/>
    </location>
</feature>
<dbReference type="SMART" id="SM00248">
    <property type="entry name" value="ANK"/>
    <property type="match status" value="4"/>
</dbReference>
<feature type="repeat" description="ANK" evidence="3">
    <location>
        <begin position="116"/>
        <end position="148"/>
    </location>
</feature>
<feature type="compositionally biased region" description="Low complexity" evidence="4">
    <location>
        <begin position="879"/>
        <end position="888"/>
    </location>
</feature>
<keyword evidence="1" id="KW-0677">Repeat</keyword>
<dbReference type="Gene3D" id="3.40.50.300">
    <property type="entry name" value="P-loop containing nucleotide triphosphate hydrolases"/>
    <property type="match status" value="1"/>
</dbReference>
<feature type="region of interest" description="Disordered" evidence="4">
    <location>
        <begin position="755"/>
        <end position="832"/>
    </location>
</feature>
<dbReference type="SUPFAM" id="SSF48403">
    <property type="entry name" value="Ankyrin repeat"/>
    <property type="match status" value="1"/>
</dbReference>
<dbReference type="InterPro" id="IPR011704">
    <property type="entry name" value="ATPase_dyneun-rel_AAA"/>
</dbReference>
<evidence type="ECO:0000256" key="1">
    <source>
        <dbReference type="ARBA" id="ARBA00022737"/>
    </source>
</evidence>
<keyword evidence="2 3" id="KW-0040">ANK repeat</keyword>
<feature type="compositionally biased region" description="Basic and acidic residues" evidence="4">
    <location>
        <begin position="971"/>
        <end position="981"/>
    </location>
</feature>
<evidence type="ECO:0000259" key="5">
    <source>
        <dbReference type="Pfam" id="PF07728"/>
    </source>
</evidence>
<keyword evidence="7" id="KW-1185">Reference proteome</keyword>
<dbReference type="SUPFAM" id="SSF52540">
    <property type="entry name" value="P-loop containing nucleoside triphosphate hydrolases"/>
    <property type="match status" value="1"/>
</dbReference>
<dbReference type="PANTHER" id="PTHR24171:SF10">
    <property type="entry name" value="ANKYRIN REPEAT DOMAIN-CONTAINING PROTEIN 29-LIKE"/>
    <property type="match status" value="1"/>
</dbReference>
<evidence type="ECO:0000256" key="3">
    <source>
        <dbReference type="PROSITE-ProRule" id="PRU00023"/>
    </source>
</evidence>
<feature type="region of interest" description="Disordered" evidence="4">
    <location>
        <begin position="858"/>
        <end position="907"/>
    </location>
</feature>
<protein>
    <recommendedName>
        <fullName evidence="5">ATPase dynein-related AAA domain-containing protein</fullName>
    </recommendedName>
</protein>
<feature type="compositionally biased region" description="Polar residues" evidence="4">
    <location>
        <begin position="795"/>
        <end position="804"/>
    </location>
</feature>